<organism evidence="8 9">
    <name type="scientific">Panagrellus redivivus</name>
    <name type="common">Microworm</name>
    <dbReference type="NCBI Taxonomy" id="6233"/>
    <lineage>
        <taxon>Eukaryota</taxon>
        <taxon>Metazoa</taxon>
        <taxon>Ecdysozoa</taxon>
        <taxon>Nematoda</taxon>
        <taxon>Chromadorea</taxon>
        <taxon>Rhabditida</taxon>
        <taxon>Tylenchina</taxon>
        <taxon>Panagrolaimomorpha</taxon>
        <taxon>Panagrolaimoidea</taxon>
        <taxon>Panagrolaimidae</taxon>
        <taxon>Panagrellus</taxon>
    </lineage>
</organism>
<keyword evidence="4" id="KW-0158">Chromosome</keyword>
<evidence type="ECO:0000256" key="6">
    <source>
        <dbReference type="SAM" id="MobiDB-lite"/>
    </source>
</evidence>
<comment type="similarity">
    <text evidence="3">Belongs to the Integrator subunit 8 family.</text>
</comment>
<dbReference type="InterPro" id="IPR038751">
    <property type="entry name" value="INTS8"/>
</dbReference>
<dbReference type="PANTHER" id="PTHR13350">
    <property type="entry name" value="INTEGRATOR COMPLEX SUBUNIT 8"/>
    <property type="match status" value="1"/>
</dbReference>
<dbReference type="InterPro" id="IPR057980">
    <property type="entry name" value="TPR_INTS8"/>
</dbReference>
<dbReference type="GO" id="GO:0032039">
    <property type="term" value="C:integrator complex"/>
    <property type="evidence" value="ECO:0007669"/>
    <property type="project" value="TreeGrafter"/>
</dbReference>
<evidence type="ECO:0000256" key="5">
    <source>
        <dbReference type="ARBA" id="ARBA00023242"/>
    </source>
</evidence>
<evidence type="ECO:0000313" key="8">
    <source>
        <dbReference type="Proteomes" id="UP000492821"/>
    </source>
</evidence>
<feature type="domain" description="INTS8 TPR repeats" evidence="7">
    <location>
        <begin position="459"/>
        <end position="919"/>
    </location>
</feature>
<name>A0A7E4WDW6_PANRE</name>
<evidence type="ECO:0000256" key="4">
    <source>
        <dbReference type="ARBA" id="ARBA00022454"/>
    </source>
</evidence>
<feature type="region of interest" description="Disordered" evidence="6">
    <location>
        <begin position="1"/>
        <end position="33"/>
    </location>
</feature>
<dbReference type="WBParaSite" id="Pan_g9846.t1">
    <property type="protein sequence ID" value="Pan_g9846.t1"/>
    <property type="gene ID" value="Pan_g9846"/>
</dbReference>
<feature type="compositionally biased region" description="Basic residues" evidence="6">
    <location>
        <begin position="8"/>
        <end position="20"/>
    </location>
</feature>
<evidence type="ECO:0000259" key="7">
    <source>
        <dbReference type="Pfam" id="PF25756"/>
    </source>
</evidence>
<dbReference type="Pfam" id="PF25756">
    <property type="entry name" value="TPR_INTS8"/>
    <property type="match status" value="1"/>
</dbReference>
<reference evidence="9" key="2">
    <citation type="submission" date="2020-10" db="UniProtKB">
        <authorList>
            <consortium name="WormBaseParasite"/>
        </authorList>
    </citation>
    <scope>IDENTIFICATION</scope>
</reference>
<sequence>MSQSARPFLKKRNRSQHLAKKPTSNPSTMPLESVDFLPAPPVVVEDEHMDYFLRRDELKAELIANDDEFCCSLIKQYMKRIQATEKELLMTAEGLGEDGVTVLTAKKNDLYNCCFAGLAKLNWDFVRIAKGVPSSRFRALLKYLVTVTFPNKTEITNAVDAEIFNELNALPLEEFTEDTLFTAWLYARWIVFIDRTARFPIIVAKQTVANPAASTDQALLQAEQHGRCIFVTRQQTAKAVEFLTKLESSNIKRIRVPTIDCFINKHPMNVENLNIWEFVITPDFGASSLYLSMEEVLNRTRYELLVANFSANHFRTAKRLCQLLLDLNISFCETEDAALAYVQFDLGDVEFYAKALGVNPDIPPLKCRDSMVAKAQGVQQIYDAKMVAVSKRIQAIEASKADEKSKLRVSAANFFLKQLESPPARQGVAPVRAPTAQEFDEFPSDGPPAFWLYTTTVADAVKSLLTVPYGLKPYSFPERFDFSPNLAEAIYQYIDKNDRNKEKFFIIIGKTFQLQNVNLTSQWEHMTNALLPLFADNKNKQYLEAVLIIETLQLKLLQTCSSFQQLPNELFVKIKNAYQSVNASSSTCIRFYRYFLPAMLNTGRSEEIERACNKCVDDAVVPFMLTLKDLINATGDASYIKKKFYQAFSKLLKNYSYDTSNKSVFTFKNFITMIQHISHQKAIRLLLSYTLQIYNKEIRDHPEHFLISSAQRSCYTFGDTYSNNEQIKWGRVDNVLSDTLATVLQSANRFLSADPYVLRATGDYLFTIGNYDCALRNYLNCLLVCTRHLSQPLYYHHPGIDDVFWKKVITCLIELKRPTEAAITGHLIIQMFDFFPHIIRILEPTTISHDAIEAYFPLIGDIAIYEAMSSAYGRLGHKRLQQKLISSVLTKTFNANGSKTLLIHEGLRRKTNWIRVLCSRVFIEK</sequence>
<dbReference type="PANTHER" id="PTHR13350:SF1">
    <property type="entry name" value="INTEGRATOR COMPLEX SUBUNIT 8"/>
    <property type="match status" value="1"/>
</dbReference>
<protein>
    <submittedName>
        <fullName evidence="9">Integrator complex subunit 8</fullName>
    </submittedName>
</protein>
<reference evidence="8" key="1">
    <citation type="journal article" date="2013" name="Genetics">
        <title>The draft genome and transcriptome of Panagrellus redivivus are shaped by the harsh demands of a free-living lifestyle.</title>
        <authorList>
            <person name="Srinivasan J."/>
            <person name="Dillman A.R."/>
            <person name="Macchietto M.G."/>
            <person name="Heikkinen L."/>
            <person name="Lakso M."/>
            <person name="Fracchia K.M."/>
            <person name="Antoshechkin I."/>
            <person name="Mortazavi A."/>
            <person name="Wong G."/>
            <person name="Sternberg P.W."/>
        </authorList>
    </citation>
    <scope>NUCLEOTIDE SEQUENCE [LARGE SCALE GENOMIC DNA]</scope>
    <source>
        <strain evidence="8">MT8872</strain>
    </source>
</reference>
<dbReference type="AlphaFoldDB" id="A0A7E4WDW6"/>
<proteinExistence type="inferred from homology"/>
<keyword evidence="8" id="KW-1185">Reference proteome</keyword>
<evidence type="ECO:0000256" key="2">
    <source>
        <dbReference type="ARBA" id="ARBA00004286"/>
    </source>
</evidence>
<accession>A0A7E4WDW6</accession>
<dbReference type="GO" id="GO:0034472">
    <property type="term" value="P:snRNA 3'-end processing"/>
    <property type="evidence" value="ECO:0007669"/>
    <property type="project" value="InterPro"/>
</dbReference>
<evidence type="ECO:0000256" key="1">
    <source>
        <dbReference type="ARBA" id="ARBA00004123"/>
    </source>
</evidence>
<keyword evidence="5" id="KW-0539">Nucleus</keyword>
<evidence type="ECO:0000313" key="9">
    <source>
        <dbReference type="WBParaSite" id="Pan_g9846.t1"/>
    </source>
</evidence>
<evidence type="ECO:0000256" key="3">
    <source>
        <dbReference type="ARBA" id="ARBA00007147"/>
    </source>
</evidence>
<dbReference type="Proteomes" id="UP000492821">
    <property type="component" value="Unassembled WGS sequence"/>
</dbReference>
<comment type="subcellular location">
    <subcellularLocation>
        <location evidence="2">Chromosome</location>
    </subcellularLocation>
    <subcellularLocation>
        <location evidence="1">Nucleus</location>
    </subcellularLocation>
</comment>
<dbReference type="GO" id="GO:0005694">
    <property type="term" value="C:chromosome"/>
    <property type="evidence" value="ECO:0007669"/>
    <property type="project" value="UniProtKB-SubCell"/>
</dbReference>